<keyword evidence="2" id="KW-1185">Reference proteome</keyword>
<reference evidence="1 2" key="1">
    <citation type="submission" date="2020-04" db="EMBL/GenBank/DDBJ databases">
        <title>Hymenobacter polaris sp. nov., isolated from Arctic soil.</title>
        <authorList>
            <person name="Dahal R.H."/>
        </authorList>
    </citation>
    <scope>NUCLEOTIDE SEQUENCE [LARGE SCALE GENOMIC DNA]</scope>
    <source>
        <strain evidence="1 2">RP-2-7</strain>
    </source>
</reference>
<dbReference type="Proteomes" id="UP000559626">
    <property type="component" value="Unassembled WGS sequence"/>
</dbReference>
<dbReference type="AlphaFoldDB" id="A0A7Y0AE48"/>
<accession>A0A7Y0AE48</accession>
<sequence length="94" mass="10405">MRPELERLRHLEAQLLAPGAGAAGLPLGPGPLPADVAAQRQAYQVLRQAGRQQLRRELAAIHRQLYGPSAGRWAWVAGLRQVFVRWGRPRPGRS</sequence>
<evidence type="ECO:0000313" key="2">
    <source>
        <dbReference type="Proteomes" id="UP000559626"/>
    </source>
</evidence>
<protein>
    <submittedName>
        <fullName evidence="1">Uncharacterized protein</fullName>
    </submittedName>
</protein>
<dbReference type="RefSeq" id="WP_169531115.1">
    <property type="nucleotide sequence ID" value="NZ_JABBGH010000002.1"/>
</dbReference>
<gene>
    <name evidence="1" type="ORF">HHL22_10570</name>
</gene>
<dbReference type="EMBL" id="JABBGH010000002">
    <property type="protein sequence ID" value="NML65649.1"/>
    <property type="molecule type" value="Genomic_DNA"/>
</dbReference>
<name>A0A7Y0AE48_9BACT</name>
<organism evidence="1 2">
    <name type="scientific">Hymenobacter polaris</name>
    <dbReference type="NCBI Taxonomy" id="2682546"/>
    <lineage>
        <taxon>Bacteria</taxon>
        <taxon>Pseudomonadati</taxon>
        <taxon>Bacteroidota</taxon>
        <taxon>Cytophagia</taxon>
        <taxon>Cytophagales</taxon>
        <taxon>Hymenobacteraceae</taxon>
        <taxon>Hymenobacter</taxon>
    </lineage>
</organism>
<comment type="caution">
    <text evidence="1">The sequence shown here is derived from an EMBL/GenBank/DDBJ whole genome shotgun (WGS) entry which is preliminary data.</text>
</comment>
<evidence type="ECO:0000313" key="1">
    <source>
        <dbReference type="EMBL" id="NML65649.1"/>
    </source>
</evidence>
<proteinExistence type="predicted"/>